<dbReference type="KEGG" id="lmu:LBLM1_04055"/>
<dbReference type="InterPro" id="IPR022267">
    <property type="entry name" value="Asp2"/>
</dbReference>
<organism evidence="1 2">
    <name type="scientific">Limosilactobacillus mucosae LM1</name>
    <dbReference type="NCBI Taxonomy" id="1130798"/>
    <lineage>
        <taxon>Bacteria</taxon>
        <taxon>Bacillati</taxon>
        <taxon>Bacillota</taxon>
        <taxon>Bacilli</taxon>
        <taxon>Lactobacillales</taxon>
        <taxon>Lactobacillaceae</taxon>
        <taxon>Limosilactobacillus</taxon>
    </lineage>
</organism>
<keyword evidence="2" id="KW-1185">Reference proteome</keyword>
<evidence type="ECO:0008006" key="3">
    <source>
        <dbReference type="Google" id="ProtNLM"/>
    </source>
</evidence>
<dbReference type="Proteomes" id="UP000003645">
    <property type="component" value="Chromosome"/>
</dbReference>
<dbReference type="AlphaFoldDB" id="A0A0D4CJJ7"/>
<gene>
    <name evidence="1" type="ORF">LBLM1_04055</name>
</gene>
<dbReference type="ESTHER" id="9laco-a0a0d4cjj7">
    <property type="family name" value="Asp2"/>
</dbReference>
<dbReference type="InterPro" id="IPR029058">
    <property type="entry name" value="AB_hydrolase_fold"/>
</dbReference>
<accession>A0A0D4CJJ7</accession>
<dbReference type="EMBL" id="CP011013">
    <property type="protein sequence ID" value="AJT50303.1"/>
    <property type="molecule type" value="Genomic_DNA"/>
</dbReference>
<reference evidence="1 2" key="1">
    <citation type="journal article" date="2012" name="J. Bacteriol.">
        <title>Genome sequence of Lactobacillus mucosae LM1, isolated from piglet feces.</title>
        <authorList>
            <person name="Lee J.H."/>
            <person name="Valeriano V.D."/>
            <person name="Shin Y.R."/>
            <person name="Chae J.P."/>
            <person name="Kim G.B."/>
            <person name="Ham J.S."/>
            <person name="Chun J."/>
            <person name="Kang D.K."/>
        </authorList>
    </citation>
    <scope>NUCLEOTIDE SEQUENCE [LARGE SCALE GENOMIC DNA]</scope>
    <source>
        <strain evidence="1 2">LM1</strain>
    </source>
</reference>
<dbReference type="OrthoDB" id="9768578at2"/>
<name>A0A0D4CJJ7_LIMMU</name>
<dbReference type="RefSeq" id="WP_039945000.1">
    <property type="nucleotide sequence ID" value="NZ_CP011013.1"/>
</dbReference>
<evidence type="ECO:0000313" key="1">
    <source>
        <dbReference type="EMBL" id="AJT50303.1"/>
    </source>
</evidence>
<dbReference type="Gene3D" id="3.40.50.1820">
    <property type="entry name" value="alpha/beta hydrolase"/>
    <property type="match status" value="1"/>
</dbReference>
<evidence type="ECO:0000313" key="2">
    <source>
        <dbReference type="Proteomes" id="UP000003645"/>
    </source>
</evidence>
<dbReference type="Pfam" id="PF16929">
    <property type="entry name" value="Asp2"/>
    <property type="match status" value="1"/>
</dbReference>
<dbReference type="NCBIfam" id="TIGR03712">
    <property type="entry name" value="acc_sec_asp2"/>
    <property type="match status" value="1"/>
</dbReference>
<protein>
    <recommendedName>
        <fullName evidence="3">Accessory secretory protein Asp2</fullName>
    </recommendedName>
</protein>
<dbReference type="STRING" id="1130798.LBLM1_04055"/>
<dbReference type="SUPFAM" id="SSF53474">
    <property type="entry name" value="alpha/beta-Hydrolases"/>
    <property type="match status" value="1"/>
</dbReference>
<proteinExistence type="predicted"/>
<sequence>MKPIRVLQLGGEDWSQTLRIPAGVQWYFNDLAQLKVKKMRFELLIIADQLEMTPVEWEQLHAKVDPYNVVFLPGAAGDELQQYFLARTQARLLKSDRQAFVSAIPQYYYVGQQGIGIGPDAFSVSPNYQGSQRWQDSAALALTVDSDDWEPLANLRTNLFVDPKRQLTVWPVFQHDANVEIRYRFVLVYGSERQTYEFSEAQLQKPQVIPTPIIAHNQFLSVIIFVKGHGQITLGNLELRWARYGLGTFINGGQAWQDLESRDEVQFFFNPGDLRPPLCVCFAGYHSKKSFEGYFMMKKMKVPYLLITDSRLEGGAFYTGPFFNQAVPKIIDQHLQLLGFDHTQLVMSGISMGTYGAIKFGLRQKAHAVIAAKPLVHLGTIAQRSRLARPDEFGTSFDLARELIAAPNELDETSLRQLDQKIIDALIHEDASETSLNLAYMFDDDYDPNALAVLKKHLLGRARQINYYGLPGRHNDDSSGMIKWFLRQYERVLKEDFGR</sequence>
<dbReference type="HOGENOM" id="CLU_041140_1_0_9"/>
<dbReference type="GO" id="GO:0015031">
    <property type="term" value="P:protein transport"/>
    <property type="evidence" value="ECO:0007669"/>
    <property type="project" value="InterPro"/>
</dbReference>